<evidence type="ECO:0000256" key="9">
    <source>
        <dbReference type="SAM" id="MobiDB-lite"/>
    </source>
</evidence>
<evidence type="ECO:0000256" key="3">
    <source>
        <dbReference type="ARBA" id="ARBA00005348"/>
    </source>
</evidence>
<proteinExistence type="inferred from homology"/>
<comment type="subcellular location">
    <subcellularLocation>
        <location evidence="2">Cytoplasm</location>
    </subcellularLocation>
    <subcellularLocation>
        <location evidence="1">Peroxisome</location>
    </subcellularLocation>
</comment>
<dbReference type="Pfam" id="PF00515">
    <property type="entry name" value="TPR_1"/>
    <property type="match status" value="1"/>
</dbReference>
<dbReference type="GO" id="GO:0005052">
    <property type="term" value="F:peroxisome matrix targeting signal-1 binding"/>
    <property type="evidence" value="ECO:0007669"/>
    <property type="project" value="TreeGrafter"/>
</dbReference>
<evidence type="ECO:0000256" key="5">
    <source>
        <dbReference type="ARBA" id="ARBA00022737"/>
    </source>
</evidence>
<feature type="repeat" description="TPR" evidence="8">
    <location>
        <begin position="310"/>
        <end position="343"/>
    </location>
</feature>
<feature type="repeat" description="TPR" evidence="8">
    <location>
        <begin position="448"/>
        <end position="481"/>
    </location>
</feature>
<gene>
    <name evidence="10" type="ORF">AGERDE_LOCUS2514</name>
</gene>
<evidence type="ECO:0000256" key="6">
    <source>
        <dbReference type="ARBA" id="ARBA00022803"/>
    </source>
</evidence>
<evidence type="ECO:0000256" key="2">
    <source>
        <dbReference type="ARBA" id="ARBA00004496"/>
    </source>
</evidence>
<protein>
    <submittedName>
        <fullName evidence="10">1006_t:CDS:1</fullName>
    </submittedName>
</protein>
<organism evidence="10 11">
    <name type="scientific">Ambispora gerdemannii</name>
    <dbReference type="NCBI Taxonomy" id="144530"/>
    <lineage>
        <taxon>Eukaryota</taxon>
        <taxon>Fungi</taxon>
        <taxon>Fungi incertae sedis</taxon>
        <taxon>Mucoromycota</taxon>
        <taxon>Glomeromycotina</taxon>
        <taxon>Glomeromycetes</taxon>
        <taxon>Archaeosporales</taxon>
        <taxon>Ambisporaceae</taxon>
        <taxon>Ambispora</taxon>
    </lineage>
</organism>
<evidence type="ECO:0000256" key="8">
    <source>
        <dbReference type="PROSITE-ProRule" id="PRU00339"/>
    </source>
</evidence>
<evidence type="ECO:0000256" key="7">
    <source>
        <dbReference type="ARBA" id="ARBA00023140"/>
    </source>
</evidence>
<evidence type="ECO:0000313" key="10">
    <source>
        <dbReference type="EMBL" id="CAG8466387.1"/>
    </source>
</evidence>
<keyword evidence="7" id="KW-0576">Peroxisome</keyword>
<dbReference type="Proteomes" id="UP000789831">
    <property type="component" value="Unassembled WGS sequence"/>
</dbReference>
<dbReference type="PANTHER" id="PTHR10130">
    <property type="entry name" value="PEROXISOMAL TARGETING SIGNAL 1 RECEPTOR PEX5"/>
    <property type="match status" value="1"/>
</dbReference>
<sequence>MAFQSLVNGAECSTGSNPLSQFMKGVNEDPSLRKEAFLPGPEQGGSSAFRTRRPTQPPSDQFAEEFLNQHQEDFGPQPLVGPAQPGPLILKEHGPEFTGLSVGGWATEFSNQTNHARQWELGKAEEAEMEEAFKRMNMQSTWQAEFLERPQLPNDQIAEHPPEFEAVFQKNFDWASEFALKQDKGKAKIVELDDASWEAEFVEAHRQAEETHQDKEIDEALSAEENKLFEHVWNNVRENIGGETEFAEFDENNTAGGRIDIGDYTFEPENPYSAVADPLQEGINIVQDGGSLSEAALAFEAAVRKDPNSSEAWTWLGNTQAQNEKEEPAIRALEKAIEIDGTNLEALMSLAVSYTNENYEQQSYLTLERWMTAKYPEIVTSSAPMDTVHDTHSRVTELFLRAARNAPDGQQMDPDVQVGLGVLFYGSGDYSKAIDCFVSALNNRPKDYLLWNRLGATLANSGQSEKAIEAYHKALDIKPTFVRARYNLGVSCINIGCYREAAEHLLGALSMHQTSREDVNVSNSLRDTLRRTFIMMDRRELADKVLSGLDVDQFRNEFDF</sequence>
<name>A0A9N8VXW4_9GLOM</name>
<dbReference type="InterPro" id="IPR024111">
    <property type="entry name" value="PEX5/PEX5L"/>
</dbReference>
<comment type="similarity">
    <text evidence="3">Belongs to the peroxisomal targeting signal receptor family.</text>
</comment>
<evidence type="ECO:0000256" key="1">
    <source>
        <dbReference type="ARBA" id="ARBA00004275"/>
    </source>
</evidence>
<dbReference type="AlphaFoldDB" id="A0A9N8VXW4"/>
<keyword evidence="6 8" id="KW-0802">TPR repeat</keyword>
<dbReference type="PROSITE" id="PS50005">
    <property type="entry name" value="TPR"/>
    <property type="match status" value="3"/>
</dbReference>
<keyword evidence="11" id="KW-1185">Reference proteome</keyword>
<feature type="compositionally biased region" description="Basic and acidic residues" evidence="9">
    <location>
        <begin position="26"/>
        <end position="36"/>
    </location>
</feature>
<dbReference type="PANTHER" id="PTHR10130:SF0">
    <property type="entry name" value="GH08708P"/>
    <property type="match status" value="1"/>
</dbReference>
<dbReference type="SMART" id="SM00028">
    <property type="entry name" value="TPR"/>
    <property type="match status" value="4"/>
</dbReference>
<dbReference type="OrthoDB" id="10006023at2759"/>
<keyword evidence="4" id="KW-0963">Cytoplasm</keyword>
<dbReference type="GO" id="GO:0005829">
    <property type="term" value="C:cytosol"/>
    <property type="evidence" value="ECO:0007669"/>
    <property type="project" value="TreeGrafter"/>
</dbReference>
<dbReference type="Gene3D" id="1.25.40.10">
    <property type="entry name" value="Tetratricopeptide repeat domain"/>
    <property type="match status" value="1"/>
</dbReference>
<dbReference type="InterPro" id="IPR011990">
    <property type="entry name" value="TPR-like_helical_dom_sf"/>
</dbReference>
<evidence type="ECO:0000313" key="11">
    <source>
        <dbReference type="Proteomes" id="UP000789831"/>
    </source>
</evidence>
<feature type="repeat" description="TPR" evidence="8">
    <location>
        <begin position="414"/>
        <end position="447"/>
    </location>
</feature>
<dbReference type="GO" id="GO:0005778">
    <property type="term" value="C:peroxisomal membrane"/>
    <property type="evidence" value="ECO:0007669"/>
    <property type="project" value="TreeGrafter"/>
</dbReference>
<feature type="compositionally biased region" description="Polar residues" evidence="9">
    <location>
        <begin position="1"/>
        <end position="20"/>
    </location>
</feature>
<reference evidence="10" key="1">
    <citation type="submission" date="2021-06" db="EMBL/GenBank/DDBJ databases">
        <authorList>
            <person name="Kallberg Y."/>
            <person name="Tangrot J."/>
            <person name="Rosling A."/>
        </authorList>
    </citation>
    <scope>NUCLEOTIDE SEQUENCE</scope>
    <source>
        <strain evidence="10">MT106</strain>
    </source>
</reference>
<dbReference type="SUPFAM" id="SSF48452">
    <property type="entry name" value="TPR-like"/>
    <property type="match status" value="1"/>
</dbReference>
<accession>A0A9N8VXW4</accession>
<feature type="region of interest" description="Disordered" evidence="9">
    <location>
        <begin position="1"/>
        <end position="60"/>
    </location>
</feature>
<dbReference type="Pfam" id="PF13432">
    <property type="entry name" value="TPR_16"/>
    <property type="match status" value="1"/>
</dbReference>
<dbReference type="EMBL" id="CAJVPL010000213">
    <property type="protein sequence ID" value="CAG8466387.1"/>
    <property type="molecule type" value="Genomic_DNA"/>
</dbReference>
<keyword evidence="5" id="KW-0677">Repeat</keyword>
<comment type="caution">
    <text evidence="10">The sequence shown here is derived from an EMBL/GenBank/DDBJ whole genome shotgun (WGS) entry which is preliminary data.</text>
</comment>
<dbReference type="InterPro" id="IPR019734">
    <property type="entry name" value="TPR_rpt"/>
</dbReference>
<evidence type="ECO:0000256" key="4">
    <source>
        <dbReference type="ARBA" id="ARBA00022490"/>
    </source>
</evidence>
<dbReference type="GO" id="GO:0016560">
    <property type="term" value="P:protein import into peroxisome matrix, docking"/>
    <property type="evidence" value="ECO:0007669"/>
    <property type="project" value="TreeGrafter"/>
</dbReference>